<dbReference type="Proteomes" id="UP000308488">
    <property type="component" value="Unassembled WGS sequence"/>
</dbReference>
<protein>
    <submittedName>
        <fullName evidence="2">Uncharacterized protein</fullName>
    </submittedName>
</protein>
<proteinExistence type="predicted"/>
<evidence type="ECO:0000313" key="2">
    <source>
        <dbReference type="EMBL" id="TKV66993.1"/>
    </source>
</evidence>
<evidence type="ECO:0000313" key="3">
    <source>
        <dbReference type="Proteomes" id="UP000308488"/>
    </source>
</evidence>
<gene>
    <name evidence="2" type="ORF">FDP08_02260</name>
</gene>
<sequence length="200" mass="21499">MKSEMEEKGNTPKPTSGLALSTFLAGMLDIVGYTASMLAMFYMATSILTLDFPKWVFITFWAVGVLSISLKGVLVGSNLGLWSKNTRKTICDNIYSVVGALVVAVTLSISLVVSTSEGKAVREERQAALDKETEKAIGPTKQRADSDVAQASSWRTINLRDGAVVRIAKFPEAPIVVTFNEDGTSVVTIKHPEKQVAGAN</sequence>
<keyword evidence="3" id="KW-1185">Reference proteome</keyword>
<evidence type="ECO:0000256" key="1">
    <source>
        <dbReference type="SAM" id="Phobius"/>
    </source>
</evidence>
<dbReference type="AlphaFoldDB" id="A0A4U6R0R1"/>
<keyword evidence="1" id="KW-0812">Transmembrane</keyword>
<organism evidence="2 3">
    <name type="scientific">Marinobacter panjinensis</name>
    <dbReference type="NCBI Taxonomy" id="2576384"/>
    <lineage>
        <taxon>Bacteria</taxon>
        <taxon>Pseudomonadati</taxon>
        <taxon>Pseudomonadota</taxon>
        <taxon>Gammaproteobacteria</taxon>
        <taxon>Pseudomonadales</taxon>
        <taxon>Marinobacteraceae</taxon>
        <taxon>Marinobacter</taxon>
    </lineage>
</organism>
<name>A0A4U6R0R1_9GAMM</name>
<keyword evidence="1" id="KW-0472">Membrane</keyword>
<feature type="transmembrane region" description="Helical" evidence="1">
    <location>
        <begin position="94"/>
        <end position="113"/>
    </location>
</feature>
<keyword evidence="1" id="KW-1133">Transmembrane helix</keyword>
<dbReference type="EMBL" id="SZYH01000001">
    <property type="protein sequence ID" value="TKV66993.1"/>
    <property type="molecule type" value="Genomic_DNA"/>
</dbReference>
<feature type="transmembrane region" description="Helical" evidence="1">
    <location>
        <begin position="20"/>
        <end position="43"/>
    </location>
</feature>
<dbReference type="RefSeq" id="WP_137434413.1">
    <property type="nucleotide sequence ID" value="NZ_JANRHC010000005.1"/>
</dbReference>
<accession>A0A4U6R0R1</accession>
<reference evidence="2 3" key="1">
    <citation type="submission" date="2019-05" db="EMBL/GenBank/DDBJ databases">
        <title>Marinobacter panjinensis sp. nov., a moderately halophilic bacterium isolated from sea tidal flat environment.</title>
        <authorList>
            <person name="Yang W."/>
            <person name="An M."/>
            <person name="He W."/>
            <person name="Luo X."/>
            <person name="Zhu L."/>
            <person name="Chen G."/>
            <person name="Zhang Y."/>
            <person name="Wang Y."/>
        </authorList>
    </citation>
    <scope>NUCLEOTIDE SEQUENCE [LARGE SCALE GENOMIC DNA]</scope>
    <source>
        <strain evidence="2 3">PJ-16</strain>
    </source>
</reference>
<feature type="transmembrane region" description="Helical" evidence="1">
    <location>
        <begin position="55"/>
        <end position="74"/>
    </location>
</feature>
<comment type="caution">
    <text evidence="2">The sequence shown here is derived from an EMBL/GenBank/DDBJ whole genome shotgun (WGS) entry which is preliminary data.</text>
</comment>